<keyword evidence="1" id="KW-1133">Transmembrane helix</keyword>
<evidence type="ECO:0000313" key="2">
    <source>
        <dbReference type="EMBL" id="RZU42289.1"/>
    </source>
</evidence>
<sequence length="197" mass="21517">MKNLLTFSMGRIVAGFLVLAPVYLACLLLLKAMKSIMGLMAPVTKVLPKSVSAENLVALILLLVICFFVGLAVRTRMGRGIKNRLDRSVFQKIPGYSLLRSLTQRLAGETQDQAWDAALIEIEDALVPGFIIEELVDGRFTVFVPSVPTPMAGAVYVLTPDRVHRLDVPFTQAIATITKWGSGCKNLVAAMKQKESV</sequence>
<comment type="caution">
    <text evidence="2">The sequence shown here is derived from an EMBL/GenBank/DDBJ whole genome shotgun (WGS) entry which is preliminary data.</text>
</comment>
<dbReference type="AlphaFoldDB" id="A0A4Q7YYR6"/>
<dbReference type="RefSeq" id="WP_242618041.1">
    <property type="nucleotide sequence ID" value="NZ_SHKW01000001.1"/>
</dbReference>
<evidence type="ECO:0000313" key="3">
    <source>
        <dbReference type="Proteomes" id="UP000292958"/>
    </source>
</evidence>
<protein>
    <submittedName>
        <fullName evidence="2">Putative membrane protein</fullName>
    </submittedName>
</protein>
<dbReference type="InterPro" id="IPR007462">
    <property type="entry name" value="COV1-like"/>
</dbReference>
<accession>A0A4Q7YYR6</accession>
<feature type="transmembrane region" description="Helical" evidence="1">
    <location>
        <begin position="53"/>
        <end position="73"/>
    </location>
</feature>
<dbReference type="Pfam" id="PF04367">
    <property type="entry name" value="DUF502"/>
    <property type="match status" value="1"/>
</dbReference>
<feature type="transmembrane region" description="Helical" evidence="1">
    <location>
        <begin position="12"/>
        <end position="33"/>
    </location>
</feature>
<gene>
    <name evidence="2" type="ORF">BDD14_3847</name>
</gene>
<evidence type="ECO:0000256" key="1">
    <source>
        <dbReference type="SAM" id="Phobius"/>
    </source>
</evidence>
<dbReference type="EMBL" id="SHKW01000001">
    <property type="protein sequence ID" value="RZU42289.1"/>
    <property type="molecule type" value="Genomic_DNA"/>
</dbReference>
<proteinExistence type="predicted"/>
<name>A0A4Q7YYR6_9BACT</name>
<reference evidence="2 3" key="1">
    <citation type="submission" date="2019-02" db="EMBL/GenBank/DDBJ databases">
        <title>Genomic Encyclopedia of Archaeal and Bacterial Type Strains, Phase II (KMG-II): from individual species to whole genera.</title>
        <authorList>
            <person name="Goeker M."/>
        </authorList>
    </citation>
    <scope>NUCLEOTIDE SEQUENCE [LARGE SCALE GENOMIC DNA]</scope>
    <source>
        <strain evidence="2 3">DSM 18101</strain>
    </source>
</reference>
<keyword evidence="3" id="KW-1185">Reference proteome</keyword>
<keyword evidence="1" id="KW-0472">Membrane</keyword>
<keyword evidence="1" id="KW-0812">Transmembrane</keyword>
<dbReference type="Proteomes" id="UP000292958">
    <property type="component" value="Unassembled WGS sequence"/>
</dbReference>
<organism evidence="2 3">
    <name type="scientific">Edaphobacter modestus</name>
    <dbReference type="NCBI Taxonomy" id="388466"/>
    <lineage>
        <taxon>Bacteria</taxon>
        <taxon>Pseudomonadati</taxon>
        <taxon>Acidobacteriota</taxon>
        <taxon>Terriglobia</taxon>
        <taxon>Terriglobales</taxon>
        <taxon>Acidobacteriaceae</taxon>
        <taxon>Edaphobacter</taxon>
    </lineage>
</organism>